<feature type="region of interest" description="Disordered" evidence="3">
    <location>
        <begin position="1238"/>
        <end position="1305"/>
    </location>
</feature>
<dbReference type="OrthoDB" id="3647690at2759"/>
<dbReference type="Proteomes" id="UP000799423">
    <property type="component" value="Unassembled WGS sequence"/>
</dbReference>
<feature type="region of interest" description="Disordered" evidence="3">
    <location>
        <begin position="95"/>
        <end position="466"/>
    </location>
</feature>
<dbReference type="InterPro" id="IPR016197">
    <property type="entry name" value="Chromo-like_dom_sf"/>
</dbReference>
<feature type="compositionally biased region" description="Polar residues" evidence="3">
    <location>
        <begin position="322"/>
        <end position="336"/>
    </location>
</feature>
<reference evidence="5" key="1">
    <citation type="submission" date="2020-01" db="EMBL/GenBank/DDBJ databases">
        <authorList>
            <consortium name="DOE Joint Genome Institute"/>
            <person name="Haridas S."/>
            <person name="Albert R."/>
            <person name="Binder M."/>
            <person name="Bloem J."/>
            <person name="Labutti K."/>
            <person name="Salamov A."/>
            <person name="Andreopoulos B."/>
            <person name="Baker S.E."/>
            <person name="Barry K."/>
            <person name="Bills G."/>
            <person name="Bluhm B.H."/>
            <person name="Cannon C."/>
            <person name="Castanera R."/>
            <person name="Culley D.E."/>
            <person name="Daum C."/>
            <person name="Ezra D."/>
            <person name="Gonzalez J.B."/>
            <person name="Henrissat B."/>
            <person name="Kuo A."/>
            <person name="Liang C."/>
            <person name="Lipzen A."/>
            <person name="Lutzoni F."/>
            <person name="Magnuson J."/>
            <person name="Mondo S."/>
            <person name="Nolan M."/>
            <person name="Ohm R."/>
            <person name="Pangilinan J."/>
            <person name="Park H.-J."/>
            <person name="Ramirez L."/>
            <person name="Alfaro M."/>
            <person name="Sun H."/>
            <person name="Tritt A."/>
            <person name="Yoshinaga Y."/>
            <person name="Zwiers L.-H."/>
            <person name="Turgeon B.G."/>
            <person name="Goodwin S.B."/>
            <person name="Spatafora J.W."/>
            <person name="Crous P.W."/>
            <person name="Grigoriev I.V."/>
        </authorList>
    </citation>
    <scope>NUCLEOTIDE SEQUENCE</scope>
    <source>
        <strain evidence="5">IPT5</strain>
    </source>
</reference>
<feature type="region of interest" description="Disordered" evidence="3">
    <location>
        <begin position="536"/>
        <end position="565"/>
    </location>
</feature>
<feature type="compositionally biased region" description="Low complexity" evidence="3">
    <location>
        <begin position="27"/>
        <end position="40"/>
    </location>
</feature>
<organism evidence="5 6">
    <name type="scientific">Plenodomus tracheiphilus IPT5</name>
    <dbReference type="NCBI Taxonomy" id="1408161"/>
    <lineage>
        <taxon>Eukaryota</taxon>
        <taxon>Fungi</taxon>
        <taxon>Dikarya</taxon>
        <taxon>Ascomycota</taxon>
        <taxon>Pezizomycotina</taxon>
        <taxon>Dothideomycetes</taxon>
        <taxon>Pleosporomycetidae</taxon>
        <taxon>Pleosporales</taxon>
        <taxon>Pleosporineae</taxon>
        <taxon>Leptosphaeriaceae</taxon>
        <taxon>Plenodomus</taxon>
    </lineage>
</organism>
<feature type="compositionally biased region" description="Basic residues" evidence="3">
    <location>
        <begin position="1"/>
        <end position="19"/>
    </location>
</feature>
<keyword evidence="6" id="KW-1185">Reference proteome</keyword>
<evidence type="ECO:0000256" key="2">
    <source>
        <dbReference type="SAM" id="Coils"/>
    </source>
</evidence>
<dbReference type="PROSITE" id="PS50013">
    <property type="entry name" value="CHROMO_2"/>
    <property type="match status" value="1"/>
</dbReference>
<feature type="compositionally biased region" description="Polar residues" evidence="3">
    <location>
        <begin position="124"/>
        <end position="141"/>
    </location>
</feature>
<name>A0A6A7B9N7_9PLEO</name>
<evidence type="ECO:0000256" key="3">
    <source>
        <dbReference type="SAM" id="MobiDB-lite"/>
    </source>
</evidence>
<feature type="compositionally biased region" description="Low complexity" evidence="3">
    <location>
        <begin position="173"/>
        <end position="189"/>
    </location>
</feature>
<feature type="region of interest" description="Disordered" evidence="3">
    <location>
        <begin position="712"/>
        <end position="823"/>
    </location>
</feature>
<evidence type="ECO:0000313" key="5">
    <source>
        <dbReference type="EMBL" id="KAF2852070.1"/>
    </source>
</evidence>
<feature type="compositionally biased region" description="Acidic residues" evidence="3">
    <location>
        <begin position="918"/>
        <end position="937"/>
    </location>
</feature>
<accession>A0A6A7B9N7</accession>
<dbReference type="GO" id="GO:0006338">
    <property type="term" value="P:chromatin remodeling"/>
    <property type="evidence" value="ECO:0007669"/>
    <property type="project" value="UniProtKB-ARBA"/>
</dbReference>
<comment type="subunit">
    <text evidence="1">Component of the NuA4 histone acetyltransferase complex.</text>
</comment>
<feature type="compositionally biased region" description="Basic and acidic residues" evidence="3">
    <location>
        <begin position="435"/>
        <end position="445"/>
    </location>
</feature>
<dbReference type="CDD" id="cd00024">
    <property type="entry name" value="CD_CSD"/>
    <property type="match status" value="1"/>
</dbReference>
<feature type="compositionally biased region" description="Polar residues" evidence="3">
    <location>
        <begin position="842"/>
        <end position="852"/>
    </location>
</feature>
<dbReference type="Gene3D" id="2.40.50.40">
    <property type="match status" value="1"/>
</dbReference>
<feature type="compositionally biased region" description="Polar residues" evidence="3">
    <location>
        <begin position="774"/>
        <end position="786"/>
    </location>
</feature>
<feature type="compositionally biased region" description="Polar residues" evidence="3">
    <location>
        <begin position="499"/>
        <end position="516"/>
    </location>
</feature>
<dbReference type="InterPro" id="IPR000953">
    <property type="entry name" value="Chromo/chromo_shadow_dom"/>
</dbReference>
<feature type="compositionally biased region" description="Low complexity" evidence="3">
    <location>
        <begin position="142"/>
        <end position="153"/>
    </location>
</feature>
<feature type="region of interest" description="Disordered" evidence="3">
    <location>
        <begin position="918"/>
        <end position="945"/>
    </location>
</feature>
<feature type="domain" description="Chromo" evidence="4">
    <location>
        <begin position="42"/>
        <end position="83"/>
    </location>
</feature>
<feature type="compositionally biased region" description="Low complexity" evidence="3">
    <location>
        <begin position="359"/>
        <end position="377"/>
    </location>
</feature>
<feature type="compositionally biased region" description="Basic and acidic residues" evidence="3">
    <location>
        <begin position="790"/>
        <end position="801"/>
    </location>
</feature>
<evidence type="ECO:0000259" key="4">
    <source>
        <dbReference type="PROSITE" id="PS50013"/>
    </source>
</evidence>
<dbReference type="EMBL" id="MU006300">
    <property type="protein sequence ID" value="KAF2852070.1"/>
    <property type="molecule type" value="Genomic_DNA"/>
</dbReference>
<keyword evidence="2" id="KW-0175">Coiled coil</keyword>
<feature type="compositionally biased region" description="Polar residues" evidence="3">
    <location>
        <begin position="345"/>
        <end position="354"/>
    </location>
</feature>
<gene>
    <name evidence="5" type="ORF">T440DRAFT_467301</name>
</gene>
<feature type="coiled-coil region" evidence="2">
    <location>
        <begin position="1308"/>
        <end position="1519"/>
    </location>
</feature>
<evidence type="ECO:0000256" key="1">
    <source>
        <dbReference type="ARBA" id="ARBA00011353"/>
    </source>
</evidence>
<dbReference type="Gene3D" id="3.40.50.12360">
    <property type="match status" value="1"/>
</dbReference>
<feature type="compositionally biased region" description="Polar residues" evidence="3">
    <location>
        <begin position="378"/>
        <end position="388"/>
    </location>
</feature>
<feature type="region of interest" description="Disordered" evidence="3">
    <location>
        <begin position="842"/>
        <end position="863"/>
    </location>
</feature>
<sequence>MASSKRKRNSTRHKPAKRPKYIDSSAHDAQTQTQPTQADDFCPVECILDEKIERGRTVYKLQWQGVNPETGKPWDPTWEPRSNCTELLLASWEVEKIAKGRTGSATKKSGRGSGRDRRKSRGGHQQQPPAQRTLQLSRKAQSSPSASTTHSTSLESVPSTPARGCIAREGTLASSAATSPTGAGASATPRASPRIAILRRGSSFDAEEYERYSQLAASQSQFSSTQSHTEHTDLDSSQLFAATRAQSYQYSSGIVPDSQESTGEATFLPPTQHSEGSVQQSTATTSRSQEVEEEEEDSGLLEIIQQDTRDISPARSIAETIPDSNTAVDSQNQESRNNTEDLIELTQSNSQTQFPIVISSAEATSESQSQEVQGESQDGNVQTAGQTLRQREDVQEQAQEEDYYRSGEHSALLNGQEDDLQFSQHALEEQLNDEELARQQDREKCTSFPVGIAPGPGPSLDTQEDEVSIADDANQSVIQVPHTQTHDKPRHPSGAELHSGTTEPSDQTVPQRSSIPTSLATVPEQAVNEENAQFPFQSQHPSNYSGIAQESPKGISDQVPDSGVVGTTWTEASASAAPSPRQVNALGTATREPTIEPTLSHVQPYHPSLKTLHPVSHAQERLQLSYILQQPVRHTSPDIAQAQSRRGEPNNTPWQPSQPFQSVLDTVLRRDFACESQPPTSTGRSTDSREQNAQVVPLEVDLSTQDAITESIQTTIEDEPAKERESSESRHDSSQDSPEQPGSPDRSSSPIPDPPSFSLATVASKPPSRPVSPIPTSSWSIMSGESVSEAVRREMQERLAEKNQASPFVPRRHRNKANSDQSAAVPLAASVAARRLLGENASSVANDGTRSPSAVPDHAPVPPGPTSLSAVVTASSNDLLNTAFKDTEMETVSEGLPQIVEIDATTAADVEHSLEDFADPNLENEDDAQFSDADDENSGSLLHDDLQLEPEEYIVPLFIEGRQLDMYNAHIQQQIELLEQFLKDPRGFTSLSKMEAILNYLRAIETHMDMVFAEAESSSRNETATQVEFTAQFGMENSSKFRFLHTLFHRLRDHDKHVVLVLETDNDALFHILEMFCKAKYVNFDIPTKGRHSDPMFTEGAMLVTIIPSNSSPVIRAPDVIICLDGVQEAAKIRQNNWATSPIHEIVPVLHLVIPRTVGHIERYVSQSLSRVDQMHTTVAGLAQITRSAEIGKPIDEATERAPVVAEMVVDWLTGGNDEDGWPLPSIGSIKDVIEYQTQVSPSQASTTPSAPERNKRPLDDEEFDSAKRMRPTPQPNNTSINNNDQEVSHVSDSVPGTAGEQSGDVLISKLRRQLARTEEALQDALTARKEDQEKYQMWERQLTVHEDLRREYRTLIGDKQALEAKLETKTKALETKSESLSTRTAEVNDLKRRLEEQRATDALSPDAKTAKITQLRQELEDKEVERNRALNGARSADSTLEFSQQQRRIAEDLLSAAQAKNDQLTDENQKLTHQASGHLEKVKALHLDRHARNLEHQNQSLRNEIAIYKKAVAQKDDELMRLKNGRQGVGTRGQSLTPQPKIRSRAGSPMGGRVSNLRKE</sequence>
<feature type="compositionally biased region" description="Low complexity" evidence="3">
    <location>
        <begin position="213"/>
        <end position="227"/>
    </location>
</feature>
<feature type="compositionally biased region" description="Polar residues" evidence="3">
    <location>
        <begin position="1276"/>
        <end position="1292"/>
    </location>
</feature>
<feature type="region of interest" description="Disordered" evidence="3">
    <location>
        <begin position="480"/>
        <end position="516"/>
    </location>
</feature>
<feature type="compositionally biased region" description="Polar residues" evidence="3">
    <location>
        <begin position="235"/>
        <end position="288"/>
    </location>
</feature>
<evidence type="ECO:0000313" key="6">
    <source>
        <dbReference type="Proteomes" id="UP000799423"/>
    </source>
</evidence>
<feature type="region of interest" description="Disordered" evidence="3">
    <location>
        <begin position="1"/>
        <end position="40"/>
    </location>
</feature>
<protein>
    <recommendedName>
        <fullName evidence="4">Chromo domain-containing protein</fullName>
    </recommendedName>
</protein>
<feature type="compositionally biased region" description="Basic and acidic residues" evidence="3">
    <location>
        <begin position="719"/>
        <end position="734"/>
    </location>
</feature>
<dbReference type="InterPro" id="IPR038609">
    <property type="entry name" value="HDA1_su2/3_sf"/>
</dbReference>
<feature type="region of interest" description="Disordered" evidence="3">
    <location>
        <begin position="1522"/>
        <end position="1561"/>
    </location>
</feature>
<dbReference type="SUPFAM" id="SSF54160">
    <property type="entry name" value="Chromo domain-like"/>
    <property type="match status" value="1"/>
</dbReference>
<feature type="compositionally biased region" description="Low complexity" evidence="3">
    <location>
        <begin position="1238"/>
        <end position="1252"/>
    </location>
</feature>
<feature type="compositionally biased region" description="Polar residues" evidence="3">
    <location>
        <begin position="536"/>
        <end position="548"/>
    </location>
</feature>
<proteinExistence type="predicted"/>